<organism evidence="2 3">
    <name type="scientific">Blumeria graminis f. sp. hordei (strain DH14)</name>
    <name type="common">Barley powdery mildew</name>
    <name type="synonym">Oidium monilioides f. sp. hordei</name>
    <dbReference type="NCBI Taxonomy" id="546991"/>
    <lineage>
        <taxon>Eukaryota</taxon>
        <taxon>Fungi</taxon>
        <taxon>Dikarya</taxon>
        <taxon>Ascomycota</taxon>
        <taxon>Pezizomycotina</taxon>
        <taxon>Leotiomycetes</taxon>
        <taxon>Erysiphales</taxon>
        <taxon>Erysiphaceae</taxon>
        <taxon>Blumeria</taxon>
        <taxon>Blumeria hordei</taxon>
    </lineage>
</organism>
<evidence type="ECO:0000256" key="1">
    <source>
        <dbReference type="SAM" id="Phobius"/>
    </source>
</evidence>
<reference evidence="2 3" key="1">
    <citation type="journal article" date="2010" name="Science">
        <title>Genome expansion and gene loss in powdery mildew fungi reveal tradeoffs in extreme parasitism.</title>
        <authorList>
            <person name="Spanu P.D."/>
            <person name="Abbott J.C."/>
            <person name="Amselem J."/>
            <person name="Burgis T.A."/>
            <person name="Soanes D.M."/>
            <person name="Stueber K."/>
            <person name="Ver Loren van Themaat E."/>
            <person name="Brown J.K.M."/>
            <person name="Butcher S.A."/>
            <person name="Gurr S.J."/>
            <person name="Lebrun M.-H."/>
            <person name="Ridout C.J."/>
            <person name="Schulze-Lefert P."/>
            <person name="Talbot N.J."/>
            <person name="Ahmadinejad N."/>
            <person name="Ametz C."/>
            <person name="Barton G.R."/>
            <person name="Benjdia M."/>
            <person name="Bidzinski P."/>
            <person name="Bindschedler L.V."/>
            <person name="Both M."/>
            <person name="Brewer M.T."/>
            <person name="Cadle-Davidson L."/>
            <person name="Cadle-Davidson M.M."/>
            <person name="Collemare J."/>
            <person name="Cramer R."/>
            <person name="Frenkel O."/>
            <person name="Godfrey D."/>
            <person name="Harriman J."/>
            <person name="Hoede C."/>
            <person name="King B.C."/>
            <person name="Klages S."/>
            <person name="Kleemann J."/>
            <person name="Knoll D."/>
            <person name="Koti P.S."/>
            <person name="Kreplak J."/>
            <person name="Lopez-Ruiz F.J."/>
            <person name="Lu X."/>
            <person name="Maekawa T."/>
            <person name="Mahanil S."/>
            <person name="Micali C."/>
            <person name="Milgroom M.G."/>
            <person name="Montana G."/>
            <person name="Noir S."/>
            <person name="O'Connell R.J."/>
            <person name="Oberhaensli S."/>
            <person name="Parlange F."/>
            <person name="Pedersen C."/>
            <person name="Quesneville H."/>
            <person name="Reinhardt R."/>
            <person name="Rott M."/>
            <person name="Sacristan S."/>
            <person name="Schmidt S.M."/>
            <person name="Schoen M."/>
            <person name="Skamnioti P."/>
            <person name="Sommer H."/>
            <person name="Stephens A."/>
            <person name="Takahara H."/>
            <person name="Thordal-Christensen H."/>
            <person name="Vigouroux M."/>
            <person name="Wessling R."/>
            <person name="Wicker T."/>
            <person name="Panstruga R."/>
        </authorList>
    </citation>
    <scope>NUCLEOTIDE SEQUENCE [LARGE SCALE GENOMIC DNA]</scope>
    <source>
        <strain evidence="2">DH14</strain>
    </source>
</reference>
<proteinExistence type="predicted"/>
<accession>N1JCG1</accession>
<keyword evidence="1" id="KW-0812">Transmembrane</keyword>
<comment type="caution">
    <text evidence="2">The sequence shown here is derived from an EMBL/GenBank/DDBJ whole genome shotgun (WGS) entry which is preliminary data.</text>
</comment>
<sequence length="419" mass="47654">MYHAMRSPMLRNIKLLKSTCLRSLGQSIATPQQSRTIFASKRELLRIGVQNQNQDSPSVHRVMFRKRRKGLFDVFIFMGTVYACSLAYNHFVLQPLDRALEDTELPELPEEELQPLFIPFPMTIHEVKQAPYLGSDPEWQEFIKFSQQPDLAQKVCHNLANLILKAVDKHPILSRHLGQKMKLRRYWLDVDFPLDPPPEYTQSGIEIGSDYIAWTTHSVDSMTVRKLQRALWPSIMTLSSISFFKVVVADFVDQISGLFGLNPKPPPSIEQILARHRQFIKGTKVPPHDGPPAEAQLFPLKDDISEAGTIGFTSLNAGNKDNESDVKIKEALVELRQQFSGPLVAFKKTFSRFWKRPICHPPRGCITVSGLVEVDTAKAYLVLDVIAYWNPQLRSIDMQSLTVGVRRIQLKKQSPRGGD</sequence>
<dbReference type="eggNOG" id="ENOG502S3UT">
    <property type="taxonomic scope" value="Eukaryota"/>
</dbReference>
<dbReference type="Proteomes" id="UP000015441">
    <property type="component" value="Unassembled WGS sequence"/>
</dbReference>
<dbReference type="OrthoDB" id="5316527at2759"/>
<protein>
    <submittedName>
        <fullName evidence="2">Uncharacterized protein</fullName>
    </submittedName>
</protein>
<name>N1JCG1_BLUG1</name>
<dbReference type="InParanoid" id="N1JCG1"/>
<keyword evidence="1" id="KW-1133">Transmembrane helix</keyword>
<evidence type="ECO:0000313" key="3">
    <source>
        <dbReference type="Proteomes" id="UP000015441"/>
    </source>
</evidence>
<dbReference type="AlphaFoldDB" id="N1JCG1"/>
<dbReference type="EMBL" id="CAUH01004542">
    <property type="protein sequence ID" value="CCU80001.1"/>
    <property type="molecule type" value="Genomic_DNA"/>
</dbReference>
<feature type="transmembrane region" description="Helical" evidence="1">
    <location>
        <begin position="70"/>
        <end position="88"/>
    </location>
</feature>
<evidence type="ECO:0000313" key="2">
    <source>
        <dbReference type="EMBL" id="CCU80001.1"/>
    </source>
</evidence>
<gene>
    <name evidence="2" type="ORF">BGHDH14_bgh01400</name>
</gene>
<dbReference type="STRING" id="546991.N1JCG1"/>
<keyword evidence="1" id="KW-0472">Membrane</keyword>
<keyword evidence="3" id="KW-1185">Reference proteome</keyword>
<dbReference type="HOGENOM" id="CLU_052209_1_0_1"/>